<evidence type="ECO:0000313" key="2">
    <source>
        <dbReference type="Proteomes" id="UP000186601"/>
    </source>
</evidence>
<sequence>MLLDIFSVVGTYSVKPKEQYTTDNAEKSRILHDIFFPPPGDPPDVPDNFDFPREKFKFKGITRNLIRSVVAGLKCYKAPGQDEVPNEVFKWCIDLLLPFLFRIFQASIKLGIYADDWKVSRSCVLRKPGRDNYSLANSFRPIALLICIAKILSACVAKILTIQSERLSLISNQHFLGRPGRTCSDSLHFITSTIKDAWRRKDVASVLFLDVKAAFPTPER</sequence>
<dbReference type="Proteomes" id="UP000186601">
    <property type="component" value="Unassembled WGS sequence"/>
</dbReference>
<reference evidence="1 2" key="1">
    <citation type="submission" date="2018-02" db="EMBL/GenBank/DDBJ databases">
        <title>Genome sequence of the basidiomycete white-rot fungus Phlebia centrifuga.</title>
        <authorList>
            <person name="Granchi Z."/>
            <person name="Peng M."/>
            <person name="de Vries R.P."/>
            <person name="Hilden K."/>
            <person name="Makela M.R."/>
            <person name="Grigoriev I."/>
            <person name="Riley R."/>
        </authorList>
    </citation>
    <scope>NUCLEOTIDE SEQUENCE [LARGE SCALE GENOMIC DNA]</scope>
    <source>
        <strain evidence="1 2">FBCC195</strain>
    </source>
</reference>
<dbReference type="EMBL" id="MLYV02000770">
    <property type="protein sequence ID" value="PSR77857.1"/>
    <property type="molecule type" value="Genomic_DNA"/>
</dbReference>
<dbReference type="PANTHER" id="PTHR33481:SF1">
    <property type="entry name" value="ENDONUCLEASE_EXONUCLEASE_PHOSPHATASE DOMAIN-CONTAINING PROTEIN-RELATED"/>
    <property type="match status" value="1"/>
</dbReference>
<accession>A0A2R6NVV8</accession>
<gene>
    <name evidence="1" type="ORF">PHLCEN_2v7678</name>
</gene>
<keyword evidence="2" id="KW-1185">Reference proteome</keyword>
<name>A0A2R6NVV8_9APHY</name>
<evidence type="ECO:0000313" key="1">
    <source>
        <dbReference type="EMBL" id="PSR77857.1"/>
    </source>
</evidence>
<dbReference type="OrthoDB" id="2717295at2759"/>
<dbReference type="STRING" id="98765.A0A2R6NVV8"/>
<dbReference type="PANTHER" id="PTHR33481">
    <property type="entry name" value="REVERSE TRANSCRIPTASE"/>
    <property type="match status" value="1"/>
</dbReference>
<proteinExistence type="predicted"/>
<comment type="caution">
    <text evidence="1">The sequence shown here is derived from an EMBL/GenBank/DDBJ whole genome shotgun (WGS) entry which is preliminary data.</text>
</comment>
<organism evidence="1 2">
    <name type="scientific">Hermanssonia centrifuga</name>
    <dbReference type="NCBI Taxonomy" id="98765"/>
    <lineage>
        <taxon>Eukaryota</taxon>
        <taxon>Fungi</taxon>
        <taxon>Dikarya</taxon>
        <taxon>Basidiomycota</taxon>
        <taxon>Agaricomycotina</taxon>
        <taxon>Agaricomycetes</taxon>
        <taxon>Polyporales</taxon>
        <taxon>Meruliaceae</taxon>
        <taxon>Hermanssonia</taxon>
    </lineage>
</organism>
<dbReference type="AlphaFoldDB" id="A0A2R6NVV8"/>
<protein>
    <submittedName>
        <fullName evidence="1">Uncharacterized protein</fullName>
    </submittedName>
</protein>